<proteinExistence type="predicted"/>
<organism evidence="3 4">
    <name type="scientific">Colletotrichum sojae</name>
    <dbReference type="NCBI Taxonomy" id="2175907"/>
    <lineage>
        <taxon>Eukaryota</taxon>
        <taxon>Fungi</taxon>
        <taxon>Dikarya</taxon>
        <taxon>Ascomycota</taxon>
        <taxon>Pezizomycotina</taxon>
        <taxon>Sordariomycetes</taxon>
        <taxon>Hypocreomycetidae</taxon>
        <taxon>Glomerellales</taxon>
        <taxon>Glomerellaceae</taxon>
        <taxon>Colletotrichum</taxon>
        <taxon>Colletotrichum orchidearum species complex</taxon>
    </lineage>
</organism>
<feature type="chain" id="PRO_5034180659" evidence="1">
    <location>
        <begin position="19"/>
        <end position="613"/>
    </location>
</feature>
<reference evidence="3 4" key="1">
    <citation type="journal article" date="2020" name="Phytopathology">
        <title>Genome Sequence Resources of Colletotrichum truncatum, C. plurivorum, C. musicola, and C. sojae: Four Species Pathogenic to Soybean (Glycine max).</title>
        <authorList>
            <person name="Rogerio F."/>
            <person name="Boufleur T.R."/>
            <person name="Ciampi-Guillardi M."/>
            <person name="Sukno S.A."/>
            <person name="Thon M.R."/>
            <person name="Massola Junior N.S."/>
            <person name="Baroncelli R."/>
        </authorList>
    </citation>
    <scope>NUCLEOTIDE SEQUENCE [LARGE SCALE GENOMIC DNA]</scope>
    <source>
        <strain evidence="3 4">LFN0009</strain>
    </source>
</reference>
<evidence type="ECO:0000313" key="3">
    <source>
        <dbReference type="EMBL" id="KAF6808687.1"/>
    </source>
</evidence>
<feature type="signal peptide" evidence="1">
    <location>
        <begin position="1"/>
        <end position="18"/>
    </location>
</feature>
<comment type="caution">
    <text evidence="3">The sequence shown here is derived from an EMBL/GenBank/DDBJ whole genome shotgun (WGS) entry which is preliminary data.</text>
</comment>
<dbReference type="PANTHER" id="PTHR42815:SF2">
    <property type="entry name" value="FAD-BINDING, PUTATIVE (AFU_ORTHOLOGUE AFUA_6G07600)-RELATED"/>
    <property type="match status" value="1"/>
</dbReference>
<dbReference type="EMBL" id="WIGN01000113">
    <property type="protein sequence ID" value="KAF6808687.1"/>
    <property type="molecule type" value="Genomic_DNA"/>
</dbReference>
<dbReference type="Proteomes" id="UP000652219">
    <property type="component" value="Unassembled WGS sequence"/>
</dbReference>
<dbReference type="InterPro" id="IPR012349">
    <property type="entry name" value="Split_barrel_FMN-bd"/>
</dbReference>
<dbReference type="SUPFAM" id="SSF50475">
    <property type="entry name" value="FMN-binding split barrel"/>
    <property type="match status" value="1"/>
</dbReference>
<keyword evidence="1" id="KW-0732">Signal</keyword>
<dbReference type="PANTHER" id="PTHR42815">
    <property type="entry name" value="FAD-BINDING, PUTATIVE (AFU_ORTHOLOGUE AFUA_6G07600)-RELATED"/>
    <property type="match status" value="1"/>
</dbReference>
<name>A0A8H6J972_9PEZI</name>
<dbReference type="AlphaFoldDB" id="A0A8H6J972"/>
<dbReference type="Gene3D" id="2.40.30.10">
    <property type="entry name" value="Translation factors"/>
    <property type="match status" value="1"/>
</dbReference>
<sequence>MNHTLLLASLFASKLLTPDDVFFSTTRNMPARTIEWHEGELAVHELLKAPTHRNPTAPGLPASYGHRIAASPLLALGTLDSEGRPWTTIWGGETGAVARPVAEGVLGVRSLVDVDDDPVFAALWEGKGKGREEVVRFEGGKRVSGLAIDLQTRDRVKIAGRMIAGAVVDGKEVQVAVEVEESLGNCPKYLNKKDVRPRPALVKGEVQRGLPLSEDAVRVVDRADMVFVSSSGREGMDTNHRGGGVGFVRVVRNDGGGVEVIYPEFSGNRLYQTLGNLKIDPRVGVAVPDFETADVLYLTGTASILVGKDAAAYLPHTKLAVKITASSAIFVKAGLPFTGTPVEPSPYNPPIRRLHTEHAQQLTAPAGITATLVGRDIITPSIARFAFDLDNTATWEPGQHVTLDFSGELDDGWSHMRDDEPQSLNDDYVRTFTVSNGRSNGKRVEITARRKGAATRMLWRWNLRAPLEVPVLGFGGKESFRLGRSGAEEVFVAAGVGITPLMAQAGGADRVLWSVRGEDLGLVGEVLRAEGLAGRTTVFVTGSVGEAGEAGEAVIREAEGLGARVERRRMLREDVVSGPGRRRKYFLCTGPGMLETLNGWLEGEDVAWEDFAY</sequence>
<accession>A0A8H6J972</accession>
<gene>
    <name evidence="3" type="ORF">CSOJ01_07359</name>
</gene>
<dbReference type="InterPro" id="IPR039261">
    <property type="entry name" value="FNR_nucleotide-bd"/>
</dbReference>
<dbReference type="PROSITE" id="PS51384">
    <property type="entry name" value="FAD_FR"/>
    <property type="match status" value="1"/>
</dbReference>
<feature type="domain" description="FAD-binding FR-type" evidence="2">
    <location>
        <begin position="365"/>
        <end position="483"/>
    </location>
</feature>
<evidence type="ECO:0000259" key="2">
    <source>
        <dbReference type="PROSITE" id="PS51384"/>
    </source>
</evidence>
<dbReference type="InterPro" id="IPR017927">
    <property type="entry name" value="FAD-bd_FR_type"/>
</dbReference>
<protein>
    <submittedName>
        <fullName evidence="3">Oxidoreductase FAD-binding domain-containing protein</fullName>
    </submittedName>
</protein>
<evidence type="ECO:0000313" key="4">
    <source>
        <dbReference type="Proteomes" id="UP000652219"/>
    </source>
</evidence>
<keyword evidence="4" id="KW-1185">Reference proteome</keyword>
<dbReference type="InterPro" id="IPR017938">
    <property type="entry name" value="Riboflavin_synthase-like_b-brl"/>
</dbReference>
<dbReference type="SUPFAM" id="SSF63380">
    <property type="entry name" value="Riboflavin synthase domain-like"/>
    <property type="match status" value="1"/>
</dbReference>
<evidence type="ECO:0000256" key="1">
    <source>
        <dbReference type="SAM" id="SignalP"/>
    </source>
</evidence>
<dbReference type="GO" id="GO:0016491">
    <property type="term" value="F:oxidoreductase activity"/>
    <property type="evidence" value="ECO:0007669"/>
    <property type="project" value="InterPro"/>
</dbReference>
<dbReference type="SUPFAM" id="SSF52343">
    <property type="entry name" value="Ferredoxin reductase-like, C-terminal NADP-linked domain"/>
    <property type="match status" value="1"/>
</dbReference>
<dbReference type="Gene3D" id="2.30.110.10">
    <property type="entry name" value="Electron Transport, Fmn-binding Protein, Chain A"/>
    <property type="match status" value="1"/>
</dbReference>